<evidence type="ECO:0000313" key="3">
    <source>
        <dbReference type="Proteomes" id="UP000676336"/>
    </source>
</evidence>
<proteinExistence type="predicted"/>
<accession>A0A8S3ANH3</accession>
<name>A0A8S3ANH3_9BILA</name>
<dbReference type="EMBL" id="CAJOBI010133828">
    <property type="protein sequence ID" value="CAF4736940.1"/>
    <property type="molecule type" value="Genomic_DNA"/>
</dbReference>
<evidence type="ECO:0000313" key="2">
    <source>
        <dbReference type="EMBL" id="CAF4943850.1"/>
    </source>
</evidence>
<comment type="caution">
    <text evidence="1">The sequence shown here is derived from an EMBL/GenBank/DDBJ whole genome shotgun (WGS) entry which is preliminary data.</text>
</comment>
<protein>
    <submittedName>
        <fullName evidence="1">Uncharacterized protein</fullName>
    </submittedName>
</protein>
<gene>
    <name evidence="1" type="ORF">SMN809_LOCUS44535</name>
    <name evidence="2" type="ORF">SMN809_LOCUS53782</name>
</gene>
<dbReference type="EMBL" id="CAJOBI010185972">
    <property type="protein sequence ID" value="CAF4943850.1"/>
    <property type="molecule type" value="Genomic_DNA"/>
</dbReference>
<reference evidence="1" key="1">
    <citation type="submission" date="2021-02" db="EMBL/GenBank/DDBJ databases">
        <authorList>
            <person name="Nowell W R."/>
        </authorList>
    </citation>
    <scope>NUCLEOTIDE SEQUENCE</scope>
</reference>
<dbReference type="AlphaFoldDB" id="A0A8S3ANH3"/>
<organism evidence="1 3">
    <name type="scientific">Rotaria magnacalcarata</name>
    <dbReference type="NCBI Taxonomy" id="392030"/>
    <lineage>
        <taxon>Eukaryota</taxon>
        <taxon>Metazoa</taxon>
        <taxon>Spiralia</taxon>
        <taxon>Gnathifera</taxon>
        <taxon>Rotifera</taxon>
        <taxon>Eurotatoria</taxon>
        <taxon>Bdelloidea</taxon>
        <taxon>Philodinida</taxon>
        <taxon>Philodinidae</taxon>
        <taxon>Rotaria</taxon>
    </lineage>
</organism>
<sequence length="50" mass="5548">ALGQTDLSRIDVTGVRTAYDKYKDTMESKGIKAHFELDDSSLLVLTRVCS</sequence>
<evidence type="ECO:0000313" key="1">
    <source>
        <dbReference type="EMBL" id="CAF4736940.1"/>
    </source>
</evidence>
<dbReference type="Proteomes" id="UP000676336">
    <property type="component" value="Unassembled WGS sequence"/>
</dbReference>
<feature type="non-terminal residue" evidence="1">
    <location>
        <position position="1"/>
    </location>
</feature>